<name>A0A645GI93_9ZZZZ</name>
<protein>
    <submittedName>
        <fullName evidence="1">Uncharacterized protein</fullName>
    </submittedName>
</protein>
<evidence type="ECO:0000313" key="1">
    <source>
        <dbReference type="EMBL" id="MPN25890.1"/>
    </source>
</evidence>
<gene>
    <name evidence="1" type="ORF">SDC9_173308</name>
</gene>
<accession>A0A645GI93</accession>
<dbReference type="EMBL" id="VSSQ01075234">
    <property type="protein sequence ID" value="MPN25890.1"/>
    <property type="molecule type" value="Genomic_DNA"/>
</dbReference>
<sequence>MNYPVHIVSVGGLIENNEEKSFRGVALAL</sequence>
<comment type="caution">
    <text evidence="1">The sequence shown here is derived from an EMBL/GenBank/DDBJ whole genome shotgun (WGS) entry which is preliminary data.</text>
</comment>
<proteinExistence type="predicted"/>
<dbReference type="AlphaFoldDB" id="A0A645GI93"/>
<organism evidence="1">
    <name type="scientific">bioreactor metagenome</name>
    <dbReference type="NCBI Taxonomy" id="1076179"/>
    <lineage>
        <taxon>unclassified sequences</taxon>
        <taxon>metagenomes</taxon>
        <taxon>ecological metagenomes</taxon>
    </lineage>
</organism>
<reference evidence="1" key="1">
    <citation type="submission" date="2019-08" db="EMBL/GenBank/DDBJ databases">
        <authorList>
            <person name="Kucharzyk K."/>
            <person name="Murdoch R.W."/>
            <person name="Higgins S."/>
            <person name="Loffler F."/>
        </authorList>
    </citation>
    <scope>NUCLEOTIDE SEQUENCE</scope>
</reference>